<accession>A0A7X1TQ51</accession>
<keyword evidence="1" id="KW-0732">Signal</keyword>
<comment type="caution">
    <text evidence="2">The sequence shown here is derived from an EMBL/GenBank/DDBJ whole genome shotgun (WGS) entry which is preliminary data.</text>
</comment>
<reference evidence="2 3" key="1">
    <citation type="submission" date="2019-10" db="EMBL/GenBank/DDBJ databases">
        <title>Deinococcus sp. isolated from soil.</title>
        <authorList>
            <person name="Li Y."/>
            <person name="Wang J."/>
        </authorList>
    </citation>
    <scope>NUCLEOTIDE SEQUENCE [LARGE SCALE GENOMIC DNA]</scope>
    <source>
        <strain evidence="2 3">SDU3-2</strain>
    </source>
</reference>
<gene>
    <name evidence="2" type="ORF">F8S09_01335</name>
</gene>
<organism evidence="2 3">
    <name type="scientific">Deinococcus terrestris</name>
    <dbReference type="NCBI Taxonomy" id="2651870"/>
    <lineage>
        <taxon>Bacteria</taxon>
        <taxon>Thermotogati</taxon>
        <taxon>Deinococcota</taxon>
        <taxon>Deinococci</taxon>
        <taxon>Deinococcales</taxon>
        <taxon>Deinococcaceae</taxon>
        <taxon>Deinococcus</taxon>
    </lineage>
</organism>
<proteinExistence type="predicted"/>
<keyword evidence="3" id="KW-1185">Reference proteome</keyword>
<dbReference type="EMBL" id="WBSL01000001">
    <property type="protein sequence ID" value="MPY65338.1"/>
    <property type="molecule type" value="Genomic_DNA"/>
</dbReference>
<evidence type="ECO:0000313" key="2">
    <source>
        <dbReference type="EMBL" id="MPY65338.1"/>
    </source>
</evidence>
<name>A0A7X1TQ51_9DEIO</name>
<feature type="signal peptide" evidence="1">
    <location>
        <begin position="1"/>
        <end position="25"/>
    </location>
</feature>
<dbReference type="AlphaFoldDB" id="A0A7X1TQ51"/>
<evidence type="ECO:0000256" key="1">
    <source>
        <dbReference type="SAM" id="SignalP"/>
    </source>
</evidence>
<sequence>MTVRSLWLVCSLCLLWLWAAASAQTAPRLGNLTYRVPPGWTAQTDRGIVALIPGNLPAGQTAYMLLAPDVPLSGSLRDWFADRVAGVQQGLKVISTTGIDQAAGGSTVLSQGAVVVGESGETQYRLYVAGELGQGRERRAVFVVFQASSLALVERYQSGLTALTDSVNLAAPVQAAALPAVKTLNAAEFVKAGGDPTATLIPGEFRCYEERGGDDVARPHLTVQILPGGQYRTALGSGTFSTRKDGSLSRIKWRSGPLEDTYEPYLVFGDHGQDFSLMDVGVGDEERDYECYQAGARENLAKLEFALKTPKVGQYPCVTTDGSGRSAGTLELLPGQRYRFGGGEGRYTVNLLGDQDESWSDVDFVGGPWDDERALYSEEEDGERSFSGVQKLTCRVVVKPTPIPRYGTAKAPVPPKGSGGLSGAYASWNVDPLGYGGCGGLCWDFYIFDKNGYVYTDEPETGLEDADCSRTHPNGLPVCEVYTFQNGMLKIGNEKAEPLKKKANGDYDLGGTTLIAIRPVTGLKLSGPYRSFSASVAIGGLNSGYSEAYLRFSPDGRFSREASGGFSATFTDTGNSLGTTTGGVTTTSSRSSGGTYRFVGNTLELKYADGRVVRSFAFLGDSPKDGKVSTGLLRVGGRDYTLQDGK</sequence>
<protein>
    <submittedName>
        <fullName evidence="2">Uncharacterized protein</fullName>
    </submittedName>
</protein>
<evidence type="ECO:0000313" key="3">
    <source>
        <dbReference type="Proteomes" id="UP000484842"/>
    </source>
</evidence>
<feature type="chain" id="PRO_5030593279" evidence="1">
    <location>
        <begin position="26"/>
        <end position="646"/>
    </location>
</feature>
<dbReference type="RefSeq" id="WP_152868286.1">
    <property type="nucleotide sequence ID" value="NZ_WBSL01000001.1"/>
</dbReference>
<dbReference type="Proteomes" id="UP000484842">
    <property type="component" value="Unassembled WGS sequence"/>
</dbReference>